<dbReference type="AlphaFoldDB" id="A0A7R6P4U3"/>
<accession>A0A7R6P4U3</accession>
<dbReference type="Gene3D" id="2.30.30.40">
    <property type="entry name" value="SH3 Domains"/>
    <property type="match status" value="1"/>
</dbReference>
<name>A0A7R6P4U3_9GAMM</name>
<dbReference type="SUPFAM" id="SSF82057">
    <property type="entry name" value="Prokaryotic SH3-related domain"/>
    <property type="match status" value="1"/>
</dbReference>
<dbReference type="InterPro" id="IPR013991">
    <property type="entry name" value="PhnaA_N_proteobac"/>
</dbReference>
<organism evidence="2 3">
    <name type="scientific">Amphritea japonica ATCC BAA-1530</name>
    <dbReference type="NCBI Taxonomy" id="1278309"/>
    <lineage>
        <taxon>Bacteria</taxon>
        <taxon>Pseudomonadati</taxon>
        <taxon>Pseudomonadota</taxon>
        <taxon>Gammaproteobacteria</taxon>
        <taxon>Oceanospirillales</taxon>
        <taxon>Oceanospirillaceae</taxon>
        <taxon>Amphritea</taxon>
    </lineage>
</organism>
<dbReference type="Pfam" id="PF03831">
    <property type="entry name" value="YjdM"/>
    <property type="match status" value="1"/>
</dbReference>
<dbReference type="RefSeq" id="WP_019621528.1">
    <property type="nucleotide sequence ID" value="NZ_AP014545.1"/>
</dbReference>
<keyword evidence="2" id="KW-0378">Hydrolase</keyword>
<gene>
    <name evidence="2" type="ORF">AMJAP_1334</name>
</gene>
<feature type="domain" description="PhnA protein N-terminal proteobacterial" evidence="1">
    <location>
        <begin position="6"/>
        <end position="52"/>
    </location>
</feature>
<dbReference type="SMART" id="SM00782">
    <property type="entry name" value="PhnA_Zn_Ribbon"/>
    <property type="match status" value="1"/>
</dbReference>
<protein>
    <submittedName>
        <fullName evidence="2">Phosphonoacetate hydrolase</fullName>
        <ecNumber evidence="2">3.11.1.2</ecNumber>
    </submittedName>
</protein>
<evidence type="ECO:0000259" key="1">
    <source>
        <dbReference type="SMART" id="SM00782"/>
    </source>
</evidence>
<dbReference type="InterPro" id="IPR013988">
    <property type="entry name" value="YjdM_C"/>
</dbReference>
<dbReference type="PANTHER" id="PTHR30305:SF3">
    <property type="entry name" value="PROTEIN YJDM"/>
    <property type="match status" value="1"/>
</dbReference>
<keyword evidence="3" id="KW-1185">Reference proteome</keyword>
<proteinExistence type="predicted"/>
<dbReference type="PANTHER" id="PTHR30305">
    <property type="entry name" value="PROTEIN YJDM-RELATED"/>
    <property type="match status" value="1"/>
</dbReference>
<sequence length="192" mass="21231">MSTEQALRDRSESKCELCSATANLSVYEVPPSSKGGVDDSVLVCDTCKGQIENPATTDANHWRCLNDSMWSQVPAVQVIAWRMLNRLRSEGWPQDLLDMLYLDDETSLWAQATGEHLDDSEKVIHRDSNGTILEAGDNVVLTKDLDVKGVGFTAKRGTAVRGISLVQDNQEHIEGRVNGTRLVILTKFVKKS</sequence>
<dbReference type="KEGG" id="ajp:AMJAP_1334"/>
<dbReference type="EC" id="3.11.1.2" evidence="2"/>
<evidence type="ECO:0000313" key="3">
    <source>
        <dbReference type="Proteomes" id="UP000595663"/>
    </source>
</evidence>
<dbReference type="Proteomes" id="UP000595663">
    <property type="component" value="Chromosome"/>
</dbReference>
<dbReference type="EMBL" id="AP014545">
    <property type="protein sequence ID" value="BBB25929.1"/>
    <property type="molecule type" value="Genomic_DNA"/>
</dbReference>
<reference evidence="2 3" key="1">
    <citation type="journal article" date="2008" name="Int. J. Syst. Evol. Microbiol.">
        <title>Amphritea japonica sp. nov. and Amphritea balenae sp. nov., isolated from the sediment adjacent to sperm whale carcasses off Kagoshima, Japan.</title>
        <authorList>
            <person name="Miyazaki M."/>
            <person name="Nogi Y."/>
            <person name="Fujiwara Y."/>
            <person name="Kawato M."/>
            <person name="Nagahama T."/>
            <person name="Kubokawa K."/>
            <person name="Horikoshi K."/>
        </authorList>
    </citation>
    <scope>NUCLEOTIDE SEQUENCE [LARGE SCALE GENOMIC DNA]</scope>
    <source>
        <strain evidence="2 3">ATCC BAA-1530</strain>
    </source>
</reference>
<dbReference type="GO" id="GO:0047400">
    <property type="term" value="F:phosphonoacetate hydrolase activity"/>
    <property type="evidence" value="ECO:0007669"/>
    <property type="project" value="UniProtKB-EC"/>
</dbReference>
<dbReference type="OrthoDB" id="9810131at2"/>
<evidence type="ECO:0000313" key="2">
    <source>
        <dbReference type="EMBL" id="BBB25929.1"/>
    </source>
</evidence>